<evidence type="ECO:0000313" key="17">
    <source>
        <dbReference type="Proteomes" id="UP000625033"/>
    </source>
</evidence>
<accession>A0A931DAQ3</accession>
<dbReference type="InterPro" id="IPR033463">
    <property type="entry name" value="sCache_3"/>
</dbReference>
<name>A0A931DAQ3_9MICC</name>
<evidence type="ECO:0000256" key="4">
    <source>
        <dbReference type="ARBA" id="ARBA00022475"/>
    </source>
</evidence>
<dbReference type="Pfam" id="PF02518">
    <property type="entry name" value="HATPase_c"/>
    <property type="match status" value="1"/>
</dbReference>
<evidence type="ECO:0000256" key="9">
    <source>
        <dbReference type="ARBA" id="ARBA00022777"/>
    </source>
</evidence>
<dbReference type="AlphaFoldDB" id="A0A931DAQ3"/>
<comment type="subcellular location">
    <subcellularLocation>
        <location evidence="2">Cell membrane</location>
        <topology evidence="2">Multi-pass membrane protein</topology>
    </subcellularLocation>
</comment>
<dbReference type="PROSITE" id="PS50109">
    <property type="entry name" value="HIS_KIN"/>
    <property type="match status" value="1"/>
</dbReference>
<dbReference type="SUPFAM" id="SSF103190">
    <property type="entry name" value="Sensory domain-like"/>
    <property type="match status" value="1"/>
</dbReference>
<feature type="domain" description="Histidine kinase" evidence="15">
    <location>
        <begin position="448"/>
        <end position="563"/>
    </location>
</feature>
<dbReference type="SMART" id="SM00387">
    <property type="entry name" value="HATPase_c"/>
    <property type="match status" value="1"/>
</dbReference>
<dbReference type="PANTHER" id="PTHR45436:SF5">
    <property type="entry name" value="SENSOR HISTIDINE KINASE TRCS"/>
    <property type="match status" value="1"/>
</dbReference>
<organism evidence="16 17">
    <name type="scientific">Zhihengliuella flava</name>
    <dbReference type="NCBI Taxonomy" id="1285193"/>
    <lineage>
        <taxon>Bacteria</taxon>
        <taxon>Bacillati</taxon>
        <taxon>Actinomycetota</taxon>
        <taxon>Actinomycetes</taxon>
        <taxon>Micrococcales</taxon>
        <taxon>Micrococcaceae</taxon>
        <taxon>Zhihengliuella</taxon>
    </lineage>
</organism>
<dbReference type="EC" id="2.7.13.3" evidence="3"/>
<evidence type="ECO:0000256" key="6">
    <source>
        <dbReference type="ARBA" id="ARBA00022679"/>
    </source>
</evidence>
<evidence type="ECO:0000256" key="1">
    <source>
        <dbReference type="ARBA" id="ARBA00000085"/>
    </source>
</evidence>
<keyword evidence="8" id="KW-0547">Nucleotide-binding</keyword>
<sequence>MPHREPPLRHRLRTRLASLQVGIVLVLVLGVAAVVMAFEDQRIQDAAYDRARTVALEVADEPDVIEALNTSRAVDTIAPLARLAQESSGVDYVVVVGLDDIRVAHPDEDRIGEPVSTDHSLIREGESFRGVERGTLGVTLRVKEPIYDGETVVGTISVGILQSKVRANLAGVVWSFAPWVIGAATAGTLLSLAVARSIRRRIYGVEPDEVAALLQSQNALLYSVRDGVVGVDSGGTISLLNAEAKRLLGVGDEALGAPASQVLTPLLGAETVAPASDRAGGEGAAELGPATQVLVGERVLVVQRRAAGAAAEDAPGGHGSAGYTLTLQDRTEVEATLRELAGQRSLADALRSQTHEFSNRLHVLSGYLSVGAVDEAAAYVRRIAPAVQPDLSGSTGSTAGSGVVSEPALAGILAANAAVAREAGVEFEVDPGSATPRGWEADDDAATVLANLITNALEAAGDGGRVRVLVRVTDGAYHVRVEDSGPGVAPEYAEHIFERGVSTKAGSEPRGIGLALVARIVERRGGTVQVGRADREPAGRATALATTTPLGGARFDIQWPLTEEGTR</sequence>
<evidence type="ECO:0000256" key="7">
    <source>
        <dbReference type="ARBA" id="ARBA00022692"/>
    </source>
</evidence>
<dbReference type="Gene3D" id="3.30.565.10">
    <property type="entry name" value="Histidine kinase-like ATPase, C-terminal domain"/>
    <property type="match status" value="1"/>
</dbReference>
<dbReference type="Pfam" id="PF17203">
    <property type="entry name" value="sCache_3_2"/>
    <property type="match status" value="1"/>
</dbReference>
<evidence type="ECO:0000256" key="13">
    <source>
        <dbReference type="ARBA" id="ARBA00023136"/>
    </source>
</evidence>
<dbReference type="Pfam" id="PF14689">
    <property type="entry name" value="SPOB_a"/>
    <property type="match status" value="1"/>
</dbReference>
<evidence type="ECO:0000256" key="14">
    <source>
        <dbReference type="SAM" id="Phobius"/>
    </source>
</evidence>
<evidence type="ECO:0000256" key="2">
    <source>
        <dbReference type="ARBA" id="ARBA00004651"/>
    </source>
</evidence>
<keyword evidence="17" id="KW-1185">Reference proteome</keyword>
<keyword evidence="5" id="KW-0597">Phosphoprotein</keyword>
<reference evidence="16" key="1">
    <citation type="submission" date="2020-11" db="EMBL/GenBank/DDBJ databases">
        <title>Sequencing the genomes of 1000 actinobacteria strains.</title>
        <authorList>
            <person name="Klenk H.-P."/>
        </authorList>
    </citation>
    <scope>NUCLEOTIDE SEQUENCE</scope>
    <source>
        <strain evidence="16">DSM 26152</strain>
    </source>
</reference>
<evidence type="ECO:0000256" key="3">
    <source>
        <dbReference type="ARBA" id="ARBA00012438"/>
    </source>
</evidence>
<dbReference type="InterPro" id="IPR003594">
    <property type="entry name" value="HATPase_dom"/>
</dbReference>
<dbReference type="InterPro" id="IPR016120">
    <property type="entry name" value="Sig_transdc_His_kin_SpoOB"/>
</dbReference>
<keyword evidence="4" id="KW-1003">Cell membrane</keyword>
<keyword evidence="10" id="KW-0067">ATP-binding</keyword>
<dbReference type="InterPro" id="IPR039506">
    <property type="entry name" value="SPOB_a"/>
</dbReference>
<keyword evidence="9 16" id="KW-0418">Kinase</keyword>
<dbReference type="PRINTS" id="PR00344">
    <property type="entry name" value="BCTRLSENSOR"/>
</dbReference>
<keyword evidence="6 16" id="KW-0808">Transferase</keyword>
<dbReference type="SUPFAM" id="SSF55890">
    <property type="entry name" value="Sporulation response regulatory protein Spo0B"/>
    <property type="match status" value="1"/>
</dbReference>
<dbReference type="EMBL" id="JADOTZ010000001">
    <property type="protein sequence ID" value="MBG6085123.1"/>
    <property type="molecule type" value="Genomic_DNA"/>
</dbReference>
<evidence type="ECO:0000313" key="16">
    <source>
        <dbReference type="EMBL" id="MBG6085123.1"/>
    </source>
</evidence>
<dbReference type="InterPro" id="IPR036890">
    <property type="entry name" value="HATPase_C_sf"/>
</dbReference>
<dbReference type="Proteomes" id="UP000625033">
    <property type="component" value="Unassembled WGS sequence"/>
</dbReference>
<dbReference type="RefSeq" id="WP_196836343.1">
    <property type="nucleotide sequence ID" value="NZ_JADOTZ010000001.1"/>
</dbReference>
<dbReference type="SUPFAM" id="SSF55874">
    <property type="entry name" value="ATPase domain of HSP90 chaperone/DNA topoisomerase II/histidine kinase"/>
    <property type="match status" value="1"/>
</dbReference>
<comment type="catalytic activity">
    <reaction evidence="1">
        <text>ATP + protein L-histidine = ADP + protein N-phospho-L-histidine.</text>
        <dbReference type="EC" id="2.7.13.3"/>
    </reaction>
</comment>
<comment type="caution">
    <text evidence="16">The sequence shown here is derived from an EMBL/GenBank/DDBJ whole genome shotgun (WGS) entry which is preliminary data.</text>
</comment>
<proteinExistence type="predicted"/>
<evidence type="ECO:0000256" key="5">
    <source>
        <dbReference type="ARBA" id="ARBA00022553"/>
    </source>
</evidence>
<dbReference type="InterPro" id="IPR004358">
    <property type="entry name" value="Sig_transdc_His_kin-like_C"/>
</dbReference>
<gene>
    <name evidence="16" type="ORF">IW252_001890</name>
</gene>
<protein>
    <recommendedName>
        <fullName evidence="3">histidine kinase</fullName>
        <ecNumber evidence="3">2.7.13.3</ecNumber>
    </recommendedName>
</protein>
<dbReference type="GO" id="GO:0005886">
    <property type="term" value="C:plasma membrane"/>
    <property type="evidence" value="ECO:0007669"/>
    <property type="project" value="UniProtKB-SubCell"/>
</dbReference>
<keyword evidence="11 14" id="KW-1133">Transmembrane helix</keyword>
<dbReference type="InterPro" id="IPR005467">
    <property type="entry name" value="His_kinase_dom"/>
</dbReference>
<evidence type="ECO:0000256" key="8">
    <source>
        <dbReference type="ARBA" id="ARBA00022741"/>
    </source>
</evidence>
<dbReference type="GO" id="GO:0005524">
    <property type="term" value="F:ATP binding"/>
    <property type="evidence" value="ECO:0007669"/>
    <property type="project" value="UniProtKB-KW"/>
</dbReference>
<evidence type="ECO:0000256" key="11">
    <source>
        <dbReference type="ARBA" id="ARBA00022989"/>
    </source>
</evidence>
<dbReference type="PANTHER" id="PTHR45436">
    <property type="entry name" value="SENSOR HISTIDINE KINASE YKOH"/>
    <property type="match status" value="1"/>
</dbReference>
<keyword evidence="12" id="KW-0902">Two-component regulatory system</keyword>
<evidence type="ECO:0000256" key="12">
    <source>
        <dbReference type="ARBA" id="ARBA00023012"/>
    </source>
</evidence>
<dbReference type="GO" id="GO:0000155">
    <property type="term" value="F:phosphorelay sensor kinase activity"/>
    <property type="evidence" value="ECO:0007669"/>
    <property type="project" value="InterPro"/>
</dbReference>
<dbReference type="InterPro" id="IPR029151">
    <property type="entry name" value="Sensor-like_sf"/>
</dbReference>
<feature type="transmembrane region" description="Helical" evidence="14">
    <location>
        <begin position="172"/>
        <end position="195"/>
    </location>
</feature>
<evidence type="ECO:0000256" key="10">
    <source>
        <dbReference type="ARBA" id="ARBA00022840"/>
    </source>
</evidence>
<dbReference type="Gene3D" id="1.10.287.130">
    <property type="match status" value="1"/>
</dbReference>
<keyword evidence="7 14" id="KW-0812">Transmembrane</keyword>
<dbReference type="InterPro" id="IPR050428">
    <property type="entry name" value="TCS_sensor_his_kinase"/>
</dbReference>
<keyword evidence="13 14" id="KW-0472">Membrane</keyword>
<evidence type="ECO:0000259" key="15">
    <source>
        <dbReference type="PROSITE" id="PS50109"/>
    </source>
</evidence>
<dbReference type="Gene3D" id="3.30.450.20">
    <property type="entry name" value="PAS domain"/>
    <property type="match status" value="2"/>
</dbReference>